<dbReference type="AlphaFoldDB" id="A0A840SBG7"/>
<gene>
    <name evidence="8" type="ORF">HNQ51_003138</name>
</gene>
<dbReference type="OrthoDB" id="9811314at2"/>
<dbReference type="GO" id="GO:0004222">
    <property type="term" value="F:metalloendopeptidase activity"/>
    <property type="evidence" value="ECO:0007669"/>
    <property type="project" value="InterPro"/>
</dbReference>
<keyword evidence="8" id="KW-0378">Hydrolase</keyword>
<name>A0A840SBG7_9BURK</name>
<dbReference type="InterPro" id="IPR050361">
    <property type="entry name" value="MPP/UQCRC_Complex"/>
</dbReference>
<feature type="region of interest" description="Disordered" evidence="4">
    <location>
        <begin position="897"/>
        <end position="924"/>
    </location>
</feature>
<dbReference type="Pfam" id="PF05193">
    <property type="entry name" value="Peptidase_M16_C"/>
    <property type="match status" value="2"/>
</dbReference>
<evidence type="ECO:0000313" key="8">
    <source>
        <dbReference type="EMBL" id="MBB5205811.1"/>
    </source>
</evidence>
<dbReference type="Gene3D" id="3.30.830.10">
    <property type="entry name" value="Metalloenzyme, LuxS/M16 peptidase-like"/>
    <property type="match status" value="4"/>
</dbReference>
<evidence type="ECO:0000256" key="4">
    <source>
        <dbReference type="SAM" id="MobiDB-lite"/>
    </source>
</evidence>
<dbReference type="InterPro" id="IPR011249">
    <property type="entry name" value="Metalloenz_LuxS/M16"/>
</dbReference>
<sequence>MLKPWIAPVLALCAASALAVPLKPVRTVEGVIEYRLANGLQVLLAPDASKPSTTVNMTYRVGSKHENYGETGMAHLLEHLIFKGTPTHRQVMAEFAQRGFDFNGTTWTDRTNYYASFAANPADLRWYLRWQADAMVNSLIARKDLNTEMTVVRNEMEMGENSPANIVSERLLATMFQWHNYGKSTIGARSDVENVDIGRLQAFYRQYYQPDNATLIVTGRFDPSQTLAWITQSFGPLKKPQRTLPRLYTLDPAQDGERQVSVRRSGGTPTVAVGYHVPAATHPDYAAVELLGALMGEAPSGRLHKGLVEQHKLATSVSGGAYAFGEPTVLSFGADALPGADPQPLAQALVAELEAVAQRPFLAEELERARKRWLNRWAQLFADPQQIGFALSEAVAVGDWRFFFLLRDRIQALQLADLQRVAQERLLPANRTLVLYIPTEKPQRAPAPQAVDVADQLRTFQPAAAQAEVAAFDTDPLRIEAQVQRFELPSGARLALLPKPTRGGLVKGRVQLRFGTAQSLRDQGAVSDLLASLINEGSERLGREALRDRMDALRMELQLGYSADSVILAWTSTREHAVAAAELALELLRHPRLDPAVFEEQRQLALAQVDAAKSEPEQLAPNALALARNHFPTGDPRHAQSFADQAAALKAVSLDQVREFHRRHYGADHLRLALVGDFDAAALRAALTPLLQDWRALQPPQRLTRPWADLPAKRLSLPTPDKQNATLAAALSVPVKDSDADFVPLMLANAILGESTDSRLWVRIREKEGLSYGTWAALDWNTQEAHSVWNFGALFAPQNRARVEAALREELARALKEGFTAQELARAQRAQLSSRALARAQDGGLAAALSSQADLGRTLKHSAAIDAAIQNTTLEQVNAALRRHLKPEAMQLVWAGDFGPTPEAAAPPPPQGGVSSGPAKPVPR</sequence>
<feature type="signal peptide" evidence="5">
    <location>
        <begin position="1"/>
        <end position="19"/>
    </location>
</feature>
<evidence type="ECO:0000256" key="5">
    <source>
        <dbReference type="SAM" id="SignalP"/>
    </source>
</evidence>
<protein>
    <submittedName>
        <fullName evidence="8">Zinc protease</fullName>
        <ecNumber evidence="8">3.4.24.-</ecNumber>
    </submittedName>
</protein>
<feature type="domain" description="Peptidase M16 C-terminal" evidence="7">
    <location>
        <begin position="652"/>
        <end position="830"/>
    </location>
</feature>
<evidence type="ECO:0000313" key="9">
    <source>
        <dbReference type="Proteomes" id="UP000554837"/>
    </source>
</evidence>
<evidence type="ECO:0000259" key="6">
    <source>
        <dbReference type="Pfam" id="PF00675"/>
    </source>
</evidence>
<dbReference type="PANTHER" id="PTHR11851">
    <property type="entry name" value="METALLOPROTEASE"/>
    <property type="match status" value="1"/>
</dbReference>
<proteinExistence type="inferred from homology"/>
<comment type="similarity">
    <text evidence="2 3">Belongs to the peptidase M16 family.</text>
</comment>
<feature type="domain" description="Peptidase M16 C-terminal" evidence="7">
    <location>
        <begin position="196"/>
        <end position="371"/>
    </location>
</feature>
<feature type="compositionally biased region" description="Low complexity" evidence="4">
    <location>
        <begin position="912"/>
        <end position="924"/>
    </location>
</feature>
<organism evidence="8 9">
    <name type="scientific">Inhella inkyongensis</name>
    <dbReference type="NCBI Taxonomy" id="392593"/>
    <lineage>
        <taxon>Bacteria</taxon>
        <taxon>Pseudomonadati</taxon>
        <taxon>Pseudomonadota</taxon>
        <taxon>Betaproteobacteria</taxon>
        <taxon>Burkholderiales</taxon>
        <taxon>Sphaerotilaceae</taxon>
        <taxon>Inhella</taxon>
    </lineage>
</organism>
<feature type="chain" id="PRO_5033029001" evidence="5">
    <location>
        <begin position="20"/>
        <end position="924"/>
    </location>
</feature>
<dbReference type="SUPFAM" id="SSF63411">
    <property type="entry name" value="LuxS/MPP-like metallohydrolase"/>
    <property type="match status" value="4"/>
</dbReference>
<dbReference type="Proteomes" id="UP000554837">
    <property type="component" value="Unassembled WGS sequence"/>
</dbReference>
<evidence type="ECO:0000256" key="2">
    <source>
        <dbReference type="ARBA" id="ARBA00007261"/>
    </source>
</evidence>
<keyword evidence="5" id="KW-0732">Signal</keyword>
<evidence type="ECO:0000256" key="3">
    <source>
        <dbReference type="RuleBase" id="RU004447"/>
    </source>
</evidence>
<reference evidence="8 9" key="1">
    <citation type="submission" date="2020-08" db="EMBL/GenBank/DDBJ databases">
        <title>Genomic Encyclopedia of Type Strains, Phase IV (KMG-IV): sequencing the most valuable type-strain genomes for metagenomic binning, comparative biology and taxonomic classification.</title>
        <authorList>
            <person name="Goeker M."/>
        </authorList>
    </citation>
    <scope>NUCLEOTIDE SEQUENCE [LARGE SCALE GENOMIC DNA]</scope>
    <source>
        <strain evidence="8 9">DSM 23958</strain>
    </source>
</reference>
<dbReference type="RefSeq" id="WP_138855323.1">
    <property type="nucleotide sequence ID" value="NZ_CP040709.1"/>
</dbReference>
<comment type="caution">
    <text evidence="8">The sequence shown here is derived from an EMBL/GenBank/DDBJ whole genome shotgun (WGS) entry which is preliminary data.</text>
</comment>
<evidence type="ECO:0000259" key="7">
    <source>
        <dbReference type="Pfam" id="PF05193"/>
    </source>
</evidence>
<dbReference type="Pfam" id="PF00675">
    <property type="entry name" value="Peptidase_M16"/>
    <property type="match status" value="1"/>
</dbReference>
<feature type="domain" description="Peptidase M16 N-terminal" evidence="6">
    <location>
        <begin position="42"/>
        <end position="188"/>
    </location>
</feature>
<dbReference type="GO" id="GO:0006508">
    <property type="term" value="P:proteolysis"/>
    <property type="evidence" value="ECO:0007669"/>
    <property type="project" value="UniProtKB-KW"/>
</dbReference>
<dbReference type="InterPro" id="IPR001431">
    <property type="entry name" value="Pept_M16_Zn_BS"/>
</dbReference>
<dbReference type="EMBL" id="JACHHO010000005">
    <property type="protein sequence ID" value="MBB5205811.1"/>
    <property type="molecule type" value="Genomic_DNA"/>
</dbReference>
<keyword evidence="8" id="KW-0645">Protease</keyword>
<accession>A0A840SBG7</accession>
<dbReference type="InterPro" id="IPR011765">
    <property type="entry name" value="Pept_M16_N"/>
</dbReference>
<comment type="cofactor">
    <cofactor evidence="1">
        <name>Zn(2+)</name>
        <dbReference type="ChEBI" id="CHEBI:29105"/>
    </cofactor>
</comment>
<keyword evidence="9" id="KW-1185">Reference proteome</keyword>
<evidence type="ECO:0000256" key="1">
    <source>
        <dbReference type="ARBA" id="ARBA00001947"/>
    </source>
</evidence>
<dbReference type="InterPro" id="IPR007863">
    <property type="entry name" value="Peptidase_M16_C"/>
</dbReference>
<dbReference type="PROSITE" id="PS00143">
    <property type="entry name" value="INSULINASE"/>
    <property type="match status" value="1"/>
</dbReference>
<dbReference type="PANTHER" id="PTHR11851:SF49">
    <property type="entry name" value="MITOCHONDRIAL-PROCESSING PEPTIDASE SUBUNIT ALPHA"/>
    <property type="match status" value="1"/>
</dbReference>
<dbReference type="EC" id="3.4.24.-" evidence="8"/>
<dbReference type="GO" id="GO:0046872">
    <property type="term" value="F:metal ion binding"/>
    <property type="evidence" value="ECO:0007669"/>
    <property type="project" value="InterPro"/>
</dbReference>